<dbReference type="SMART" id="SM00072">
    <property type="entry name" value="GuKc"/>
    <property type="match status" value="1"/>
</dbReference>
<evidence type="ECO:0000259" key="7">
    <source>
        <dbReference type="SMART" id="SM00072"/>
    </source>
</evidence>
<dbReference type="InterPro" id="IPR012699">
    <property type="entry name" value="PhnN"/>
</dbReference>
<dbReference type="PANTHER" id="PTHR23117:SF8">
    <property type="entry name" value="RIBOSE 1,5-BISPHOSPHATE PHOSPHOKINASE PHNN"/>
    <property type="match status" value="1"/>
</dbReference>
<dbReference type="InterPro" id="IPR027417">
    <property type="entry name" value="P-loop_NTPase"/>
</dbReference>
<proteinExistence type="inferred from homology"/>
<dbReference type="SUPFAM" id="SSF52540">
    <property type="entry name" value="P-loop containing nucleoside triphosphate hydrolases"/>
    <property type="match status" value="1"/>
</dbReference>
<organism evidence="8 9">
    <name type="scientific">Amphritea opalescens</name>
    <dbReference type="NCBI Taxonomy" id="2490544"/>
    <lineage>
        <taxon>Bacteria</taxon>
        <taxon>Pseudomonadati</taxon>
        <taxon>Pseudomonadota</taxon>
        <taxon>Gammaproteobacteria</taxon>
        <taxon>Oceanospirillales</taxon>
        <taxon>Oceanospirillaceae</taxon>
        <taxon>Amphritea</taxon>
    </lineage>
</organism>
<keyword evidence="5 6" id="KW-0067">ATP-binding</keyword>
<gene>
    <name evidence="6 8" type="primary">phnN</name>
    <name evidence="8" type="ORF">EH243_18290</name>
</gene>
<dbReference type="GO" id="GO:0005829">
    <property type="term" value="C:cytosol"/>
    <property type="evidence" value="ECO:0007669"/>
    <property type="project" value="TreeGrafter"/>
</dbReference>
<dbReference type="Pfam" id="PF00625">
    <property type="entry name" value="Guanylate_kin"/>
    <property type="match status" value="1"/>
</dbReference>
<keyword evidence="9" id="KW-1185">Reference proteome</keyword>
<dbReference type="GO" id="GO:0019634">
    <property type="term" value="P:organic phosphonate metabolic process"/>
    <property type="evidence" value="ECO:0007669"/>
    <property type="project" value="UniProtKB-UniRule"/>
</dbReference>
<accession>A0A430KL95</accession>
<comment type="pathway">
    <text evidence="2 6">Metabolic intermediate biosynthesis; 5-phospho-alpha-D-ribose 1-diphosphate biosynthesis; 5-phospho-alpha-D-ribose 1-diphosphate from D-ribose 5-phosphate (route II): step 3/3.</text>
</comment>
<dbReference type="UniPathway" id="UPA00087">
    <property type="reaction ID" value="UER00175"/>
</dbReference>
<dbReference type="NCBIfam" id="NF007485">
    <property type="entry name" value="PRK10078.1"/>
    <property type="match status" value="1"/>
</dbReference>
<dbReference type="RefSeq" id="WP_126160100.1">
    <property type="nucleotide sequence ID" value="NZ_RQXW01000031.1"/>
</dbReference>
<keyword evidence="4 6" id="KW-0547">Nucleotide-binding</keyword>
<sequence>MSGKLLYLVGASGSGKDSLLEGCRQRLQAKHRCFVAHRYITRAPNIGGENHIHLSPEEFDMRANMGMFAMQWYSHDYSYGIGAEIDSWLAKGVNVVINGSREYLQIALHAYPNLVPVLVQVDEERLRQRLTERGRETEAEIVKRLDRHRQFVDSLPNSILLIDNNANLQEGVDALLTIIDSLAPDTVKSARSTH</sequence>
<evidence type="ECO:0000256" key="3">
    <source>
        <dbReference type="ARBA" id="ARBA00022679"/>
    </source>
</evidence>
<dbReference type="Gene3D" id="3.40.50.300">
    <property type="entry name" value="P-loop containing nucleotide triphosphate hydrolases"/>
    <property type="match status" value="1"/>
</dbReference>
<reference evidence="8 9" key="1">
    <citation type="submission" date="2018-11" db="EMBL/GenBank/DDBJ databases">
        <title>The draft genome sequence of Amphritea opalescens ANRC-JH13T.</title>
        <authorList>
            <person name="Fang Z."/>
            <person name="Zhang Y."/>
            <person name="Han X."/>
        </authorList>
    </citation>
    <scope>NUCLEOTIDE SEQUENCE [LARGE SCALE GENOMIC DNA]</scope>
    <source>
        <strain evidence="8 9">ANRC-JH13</strain>
    </source>
</reference>
<evidence type="ECO:0000256" key="1">
    <source>
        <dbReference type="ARBA" id="ARBA00000373"/>
    </source>
</evidence>
<name>A0A430KL95_9GAMM</name>
<comment type="function">
    <text evidence="6">Catalyzes the phosphorylation of ribose 1,5-bisphosphate to 5-phospho-D-ribosyl alpha-1-diphosphate (PRPP).</text>
</comment>
<dbReference type="NCBIfam" id="TIGR02322">
    <property type="entry name" value="phosphon_PhnN"/>
    <property type="match status" value="1"/>
</dbReference>
<dbReference type="InterPro" id="IPR008145">
    <property type="entry name" value="GK/Ca_channel_bsu"/>
</dbReference>
<protein>
    <recommendedName>
        <fullName evidence="6">Ribose 1,5-bisphosphate phosphokinase PhnN</fullName>
        <ecNumber evidence="6">2.7.4.23</ecNumber>
    </recommendedName>
    <alternativeName>
        <fullName evidence="6">Ribose 1,5-bisphosphokinase</fullName>
    </alternativeName>
</protein>
<evidence type="ECO:0000313" key="8">
    <source>
        <dbReference type="EMBL" id="RTE64251.1"/>
    </source>
</evidence>
<dbReference type="OrthoDB" id="341217at2"/>
<evidence type="ECO:0000256" key="4">
    <source>
        <dbReference type="ARBA" id="ARBA00022741"/>
    </source>
</evidence>
<comment type="caution">
    <text evidence="6">Lacks conserved residue(s) required for the propagation of feature annotation.</text>
</comment>
<keyword evidence="8" id="KW-0418">Kinase</keyword>
<evidence type="ECO:0000256" key="5">
    <source>
        <dbReference type="ARBA" id="ARBA00022840"/>
    </source>
</evidence>
<feature type="domain" description="Guanylate kinase/L-type calcium channel beta subunit" evidence="7">
    <location>
        <begin position="2"/>
        <end position="183"/>
    </location>
</feature>
<keyword evidence="3 6" id="KW-0808">Transferase</keyword>
<dbReference type="AlphaFoldDB" id="A0A430KL95"/>
<dbReference type="EC" id="2.7.4.23" evidence="6"/>
<evidence type="ECO:0000313" key="9">
    <source>
        <dbReference type="Proteomes" id="UP000283087"/>
    </source>
</evidence>
<dbReference type="Proteomes" id="UP000283087">
    <property type="component" value="Unassembled WGS sequence"/>
</dbReference>
<dbReference type="PANTHER" id="PTHR23117">
    <property type="entry name" value="GUANYLATE KINASE-RELATED"/>
    <property type="match status" value="1"/>
</dbReference>
<comment type="catalytic activity">
    <reaction evidence="1 6">
        <text>alpha-D-ribose 1,5-bisphosphate + ATP = 5-phospho-alpha-D-ribose 1-diphosphate + ADP</text>
        <dbReference type="Rhea" id="RHEA:20109"/>
        <dbReference type="ChEBI" id="CHEBI:30616"/>
        <dbReference type="ChEBI" id="CHEBI:58017"/>
        <dbReference type="ChEBI" id="CHEBI:68688"/>
        <dbReference type="ChEBI" id="CHEBI:456216"/>
        <dbReference type="EC" id="2.7.4.23"/>
    </reaction>
</comment>
<evidence type="ECO:0000256" key="2">
    <source>
        <dbReference type="ARBA" id="ARBA00005069"/>
    </source>
</evidence>
<dbReference type="EMBL" id="RQXW01000031">
    <property type="protein sequence ID" value="RTE64251.1"/>
    <property type="molecule type" value="Genomic_DNA"/>
</dbReference>
<dbReference type="HAMAP" id="MF_00836">
    <property type="entry name" value="PhnN"/>
    <property type="match status" value="1"/>
</dbReference>
<comment type="caution">
    <text evidence="8">The sequence shown here is derived from an EMBL/GenBank/DDBJ whole genome shotgun (WGS) entry which is preliminary data.</text>
</comment>
<dbReference type="GO" id="GO:0006015">
    <property type="term" value="P:5-phosphoribose 1-diphosphate biosynthetic process"/>
    <property type="evidence" value="ECO:0007669"/>
    <property type="project" value="UniProtKB-UniRule"/>
</dbReference>
<evidence type="ECO:0000256" key="6">
    <source>
        <dbReference type="HAMAP-Rule" id="MF_00836"/>
    </source>
</evidence>
<dbReference type="GO" id="GO:0033863">
    <property type="term" value="F:ribose 1,5-bisphosphate phosphokinase activity"/>
    <property type="evidence" value="ECO:0007669"/>
    <property type="project" value="UniProtKB-UniRule"/>
</dbReference>
<dbReference type="GO" id="GO:0005524">
    <property type="term" value="F:ATP binding"/>
    <property type="evidence" value="ECO:0007669"/>
    <property type="project" value="UniProtKB-KW"/>
</dbReference>
<comment type="similarity">
    <text evidence="6">Belongs to the ribose 1,5-bisphosphokinase family.</text>
</comment>